<name>A0A2P5WPP0_GOSBA</name>
<sequence length="100" mass="10550">MISIGSPRGITTTGARGVGHAGGATSIVLFVHSCLTGSSWCLGGEVGAAPTFQSFHCPIISNKPFLDSIPSTPLLNTRSRTSRYWIGITLHLLRVKISNV</sequence>
<proteinExistence type="predicted"/>
<evidence type="ECO:0000313" key="1">
    <source>
        <dbReference type="EMBL" id="PPR93059.1"/>
    </source>
</evidence>
<dbReference type="AlphaFoldDB" id="A0A2P5WPP0"/>
<protein>
    <submittedName>
        <fullName evidence="1">Uncharacterized protein</fullName>
    </submittedName>
</protein>
<dbReference type="OrthoDB" id="1937287at2759"/>
<organism evidence="1 2">
    <name type="scientific">Gossypium barbadense</name>
    <name type="common">Sea Island cotton</name>
    <name type="synonym">Hibiscus barbadensis</name>
    <dbReference type="NCBI Taxonomy" id="3634"/>
    <lineage>
        <taxon>Eukaryota</taxon>
        <taxon>Viridiplantae</taxon>
        <taxon>Streptophyta</taxon>
        <taxon>Embryophyta</taxon>
        <taxon>Tracheophyta</taxon>
        <taxon>Spermatophyta</taxon>
        <taxon>Magnoliopsida</taxon>
        <taxon>eudicotyledons</taxon>
        <taxon>Gunneridae</taxon>
        <taxon>Pentapetalae</taxon>
        <taxon>rosids</taxon>
        <taxon>malvids</taxon>
        <taxon>Malvales</taxon>
        <taxon>Malvaceae</taxon>
        <taxon>Malvoideae</taxon>
        <taxon>Gossypium</taxon>
    </lineage>
</organism>
<dbReference type="Proteomes" id="UP000239757">
    <property type="component" value="Unassembled WGS sequence"/>
</dbReference>
<accession>A0A2P5WPP0</accession>
<dbReference type="EMBL" id="KZ666889">
    <property type="protein sequence ID" value="PPR93059.1"/>
    <property type="molecule type" value="Genomic_DNA"/>
</dbReference>
<evidence type="ECO:0000313" key="2">
    <source>
        <dbReference type="Proteomes" id="UP000239757"/>
    </source>
</evidence>
<reference evidence="1 2" key="1">
    <citation type="submission" date="2015-01" db="EMBL/GenBank/DDBJ databases">
        <title>Genome of allotetraploid Gossypium barbadense reveals genomic plasticity and fiber elongation in cotton evolution.</title>
        <authorList>
            <person name="Chen X."/>
            <person name="Liu X."/>
            <person name="Zhao B."/>
            <person name="Zheng H."/>
            <person name="Hu Y."/>
            <person name="Lu G."/>
            <person name="Yang C."/>
            <person name="Chen J."/>
            <person name="Shan C."/>
            <person name="Zhang L."/>
            <person name="Zhou Y."/>
            <person name="Wang L."/>
            <person name="Guo W."/>
            <person name="Bai Y."/>
            <person name="Ruan J."/>
            <person name="Shangguan X."/>
            <person name="Mao Y."/>
            <person name="Jiang J."/>
            <person name="Zhu Y."/>
            <person name="Lei J."/>
            <person name="Kang H."/>
            <person name="Chen S."/>
            <person name="He X."/>
            <person name="Wang R."/>
            <person name="Wang Y."/>
            <person name="Chen J."/>
            <person name="Wang L."/>
            <person name="Yu S."/>
            <person name="Wang B."/>
            <person name="Wei J."/>
            <person name="Song S."/>
            <person name="Lu X."/>
            <person name="Gao Z."/>
            <person name="Gu W."/>
            <person name="Deng X."/>
            <person name="Ma D."/>
            <person name="Wang S."/>
            <person name="Liang W."/>
            <person name="Fang L."/>
            <person name="Cai C."/>
            <person name="Zhu X."/>
            <person name="Zhou B."/>
            <person name="Zhang Y."/>
            <person name="Chen Z."/>
            <person name="Xu S."/>
            <person name="Zhu R."/>
            <person name="Wang S."/>
            <person name="Zhang T."/>
            <person name="Zhao G."/>
        </authorList>
    </citation>
    <scope>NUCLEOTIDE SEQUENCE [LARGE SCALE GENOMIC DNA]</scope>
    <source>
        <strain evidence="2">cv. Xinhai21</strain>
        <tissue evidence="1">Leaf</tissue>
    </source>
</reference>
<gene>
    <name evidence="1" type="ORF">GOBAR_AA27613</name>
</gene>